<dbReference type="InterPro" id="IPR023468">
    <property type="entry name" value="Riboflavin_kinase"/>
</dbReference>
<dbReference type="EC" id="2.7.1.26" evidence="14"/>
<evidence type="ECO:0000256" key="5">
    <source>
        <dbReference type="ARBA" id="ARBA00022679"/>
    </source>
</evidence>
<dbReference type="Pfam" id="PF06574">
    <property type="entry name" value="FAD_syn"/>
    <property type="match status" value="1"/>
</dbReference>
<evidence type="ECO:0000313" key="16">
    <source>
        <dbReference type="EMBL" id="SHE46251.1"/>
    </source>
</evidence>
<dbReference type="GO" id="GO:0009398">
    <property type="term" value="P:FMN biosynthetic process"/>
    <property type="evidence" value="ECO:0007669"/>
    <property type="project" value="UniProtKB-UniRule"/>
</dbReference>
<keyword evidence="11" id="KW-0511">Multifunctional enzyme</keyword>
<name>A0A1M4TP52_9ACTN</name>
<evidence type="ECO:0000256" key="10">
    <source>
        <dbReference type="ARBA" id="ARBA00022840"/>
    </source>
</evidence>
<keyword evidence="3 14" id="KW-0285">Flavoprotein</keyword>
<dbReference type="EC" id="2.7.7.2" evidence="14"/>
<dbReference type="GO" id="GO:0005524">
    <property type="term" value="F:ATP binding"/>
    <property type="evidence" value="ECO:0007669"/>
    <property type="project" value="UniProtKB-UniRule"/>
</dbReference>
<dbReference type="InterPro" id="IPR002606">
    <property type="entry name" value="Riboflavin_kinase_bac"/>
</dbReference>
<evidence type="ECO:0000256" key="12">
    <source>
        <dbReference type="ARBA" id="ARBA00047880"/>
    </source>
</evidence>
<dbReference type="UniPathway" id="UPA00276">
    <property type="reaction ID" value="UER00406"/>
</dbReference>
<dbReference type="Gene3D" id="2.40.30.30">
    <property type="entry name" value="Riboflavin kinase-like"/>
    <property type="match status" value="1"/>
</dbReference>
<comment type="catalytic activity">
    <reaction evidence="12 14">
        <text>riboflavin + ATP = FMN + ADP + H(+)</text>
        <dbReference type="Rhea" id="RHEA:14357"/>
        <dbReference type="ChEBI" id="CHEBI:15378"/>
        <dbReference type="ChEBI" id="CHEBI:30616"/>
        <dbReference type="ChEBI" id="CHEBI:57986"/>
        <dbReference type="ChEBI" id="CHEBI:58210"/>
        <dbReference type="ChEBI" id="CHEBI:456216"/>
        <dbReference type="EC" id="2.7.1.26"/>
    </reaction>
</comment>
<dbReference type="GO" id="GO:0009231">
    <property type="term" value="P:riboflavin biosynthetic process"/>
    <property type="evidence" value="ECO:0007669"/>
    <property type="project" value="InterPro"/>
</dbReference>
<dbReference type="AlphaFoldDB" id="A0A1M4TP52"/>
<dbReference type="GO" id="GO:0006747">
    <property type="term" value="P:FAD biosynthetic process"/>
    <property type="evidence" value="ECO:0007669"/>
    <property type="project" value="UniProtKB-UniRule"/>
</dbReference>
<proteinExistence type="inferred from homology"/>
<dbReference type="GO" id="GO:0003919">
    <property type="term" value="F:FMN adenylyltransferase activity"/>
    <property type="evidence" value="ECO:0007669"/>
    <property type="project" value="UniProtKB-UniRule"/>
</dbReference>
<dbReference type="PANTHER" id="PTHR22749">
    <property type="entry name" value="RIBOFLAVIN KINASE/FMN ADENYLYLTRANSFERASE"/>
    <property type="match status" value="1"/>
</dbReference>
<dbReference type="InterPro" id="IPR023465">
    <property type="entry name" value="Riboflavin_kinase_dom_sf"/>
</dbReference>
<evidence type="ECO:0000259" key="15">
    <source>
        <dbReference type="SMART" id="SM00904"/>
    </source>
</evidence>
<evidence type="ECO:0000256" key="14">
    <source>
        <dbReference type="PIRNR" id="PIRNR004491"/>
    </source>
</evidence>
<evidence type="ECO:0000256" key="4">
    <source>
        <dbReference type="ARBA" id="ARBA00022643"/>
    </source>
</evidence>
<reference evidence="17" key="1">
    <citation type="submission" date="2016-11" db="EMBL/GenBank/DDBJ databases">
        <authorList>
            <person name="Varghese N."/>
            <person name="Submissions S."/>
        </authorList>
    </citation>
    <scope>NUCLEOTIDE SEQUENCE [LARGE SCALE GENOMIC DNA]</scope>
    <source>
        <strain evidence="17">DSM 19514</strain>
    </source>
</reference>
<evidence type="ECO:0000256" key="7">
    <source>
        <dbReference type="ARBA" id="ARBA00022741"/>
    </source>
</evidence>
<comment type="pathway">
    <text evidence="2 14">Cofactor biosynthesis; FMN biosynthesis; FMN from riboflavin (ATP route): step 1/1.</text>
</comment>
<keyword evidence="5 14" id="KW-0808">Transferase</keyword>
<dbReference type="InterPro" id="IPR015865">
    <property type="entry name" value="Riboflavin_kinase_bac/euk"/>
</dbReference>
<dbReference type="UniPathway" id="UPA00277">
    <property type="reaction ID" value="UER00407"/>
</dbReference>
<evidence type="ECO:0000256" key="1">
    <source>
        <dbReference type="ARBA" id="ARBA00004726"/>
    </source>
</evidence>
<evidence type="ECO:0000256" key="13">
    <source>
        <dbReference type="ARBA" id="ARBA00049494"/>
    </source>
</evidence>
<keyword evidence="8 14" id="KW-0418">Kinase</keyword>
<evidence type="ECO:0000256" key="6">
    <source>
        <dbReference type="ARBA" id="ARBA00022695"/>
    </source>
</evidence>
<dbReference type="FunFam" id="3.40.50.620:FF:000021">
    <property type="entry name" value="Riboflavin biosynthesis protein"/>
    <property type="match status" value="1"/>
</dbReference>
<dbReference type="SUPFAM" id="SSF52374">
    <property type="entry name" value="Nucleotidylyl transferase"/>
    <property type="match status" value="1"/>
</dbReference>
<dbReference type="Gene3D" id="3.40.50.620">
    <property type="entry name" value="HUPs"/>
    <property type="match status" value="1"/>
</dbReference>
<feature type="domain" description="Riboflavin kinase" evidence="15">
    <location>
        <begin position="193"/>
        <end position="322"/>
    </location>
</feature>
<keyword evidence="7 14" id="KW-0547">Nucleotide-binding</keyword>
<dbReference type="SUPFAM" id="SSF82114">
    <property type="entry name" value="Riboflavin kinase-like"/>
    <property type="match status" value="1"/>
</dbReference>
<dbReference type="NCBIfam" id="TIGR00083">
    <property type="entry name" value="ribF"/>
    <property type="match status" value="1"/>
</dbReference>
<keyword evidence="4 14" id="KW-0288">FMN</keyword>
<dbReference type="InterPro" id="IPR014729">
    <property type="entry name" value="Rossmann-like_a/b/a_fold"/>
</dbReference>
<dbReference type="PANTHER" id="PTHR22749:SF6">
    <property type="entry name" value="RIBOFLAVIN KINASE"/>
    <property type="match status" value="1"/>
</dbReference>
<dbReference type="InterPro" id="IPR015864">
    <property type="entry name" value="FAD_synthase"/>
</dbReference>
<accession>A0A1M4TP52</accession>
<keyword evidence="9 14" id="KW-0274">FAD</keyword>
<dbReference type="RefSeq" id="WP_084660150.1">
    <property type="nucleotide sequence ID" value="NZ_FQUL01000006.1"/>
</dbReference>
<keyword evidence="17" id="KW-1185">Reference proteome</keyword>
<keyword evidence="6 14" id="KW-0548">Nucleotidyltransferase</keyword>
<sequence>MQVLHDYHGPIPGSDRSIMTIGTYDGIHHGHRRIISEVVSRCHDSGLSSVVVSFDRHPLSVLRPEAAPLMLTGAQQKAELIQALGVDYLYLLTFDQRRSLQSARDFVYDVVVNGVRAKEVHVGSNFRFGHQRQGDVEFLAEVGTLEDFEVYAAGLSKVSEVLGENHRDADKAISSTLVRKMVTAAELQDASALLHRFHSVRGVVVGGDQRGSGELGFPTANLEIPANMAVPLDGVYAGTLRPLSGQRSHLAAISIGTRPTFYPSGGPRLIESFVLDYNGNLYGEEVEVAFVEFLRPQIAYESSDELIAQIHLDVAAVRDKLTLQ</sequence>
<dbReference type="CDD" id="cd02064">
    <property type="entry name" value="FAD_synthetase_N"/>
    <property type="match status" value="1"/>
</dbReference>
<keyword evidence="10 14" id="KW-0067">ATP-binding</keyword>
<dbReference type="NCBIfam" id="NF004160">
    <property type="entry name" value="PRK05627.1-3"/>
    <property type="match status" value="1"/>
</dbReference>
<evidence type="ECO:0000256" key="8">
    <source>
        <dbReference type="ARBA" id="ARBA00022777"/>
    </source>
</evidence>
<gene>
    <name evidence="16" type="ORF">SAMN02745225_00680</name>
</gene>
<evidence type="ECO:0000256" key="11">
    <source>
        <dbReference type="ARBA" id="ARBA00023268"/>
    </source>
</evidence>
<organism evidence="16 17">
    <name type="scientific">Ferrithrix thermotolerans DSM 19514</name>
    <dbReference type="NCBI Taxonomy" id="1121881"/>
    <lineage>
        <taxon>Bacteria</taxon>
        <taxon>Bacillati</taxon>
        <taxon>Actinomycetota</taxon>
        <taxon>Acidimicrobiia</taxon>
        <taxon>Acidimicrobiales</taxon>
        <taxon>Acidimicrobiaceae</taxon>
        <taxon>Ferrithrix</taxon>
    </lineage>
</organism>
<dbReference type="STRING" id="1121881.SAMN02745225_00680"/>
<dbReference type="SMART" id="SM00904">
    <property type="entry name" value="Flavokinase"/>
    <property type="match status" value="1"/>
</dbReference>
<dbReference type="PIRSF" id="PIRSF004491">
    <property type="entry name" value="FAD_Synth"/>
    <property type="match status" value="1"/>
</dbReference>
<evidence type="ECO:0000313" key="17">
    <source>
        <dbReference type="Proteomes" id="UP000184295"/>
    </source>
</evidence>
<evidence type="ECO:0000256" key="9">
    <source>
        <dbReference type="ARBA" id="ARBA00022827"/>
    </source>
</evidence>
<comment type="pathway">
    <text evidence="1 14">Cofactor biosynthesis; FAD biosynthesis; FAD from FMN: step 1/1.</text>
</comment>
<evidence type="ECO:0000256" key="2">
    <source>
        <dbReference type="ARBA" id="ARBA00005201"/>
    </source>
</evidence>
<comment type="catalytic activity">
    <reaction evidence="13 14">
        <text>FMN + ATP + H(+) = FAD + diphosphate</text>
        <dbReference type="Rhea" id="RHEA:17237"/>
        <dbReference type="ChEBI" id="CHEBI:15378"/>
        <dbReference type="ChEBI" id="CHEBI:30616"/>
        <dbReference type="ChEBI" id="CHEBI:33019"/>
        <dbReference type="ChEBI" id="CHEBI:57692"/>
        <dbReference type="ChEBI" id="CHEBI:58210"/>
        <dbReference type="EC" id="2.7.7.2"/>
    </reaction>
</comment>
<dbReference type="Pfam" id="PF01687">
    <property type="entry name" value="Flavokinase"/>
    <property type="match status" value="1"/>
</dbReference>
<comment type="similarity">
    <text evidence="14">Belongs to the ribF family.</text>
</comment>
<dbReference type="GO" id="GO:0008531">
    <property type="term" value="F:riboflavin kinase activity"/>
    <property type="evidence" value="ECO:0007669"/>
    <property type="project" value="UniProtKB-UniRule"/>
</dbReference>
<protein>
    <recommendedName>
        <fullName evidence="14">Riboflavin biosynthesis protein</fullName>
    </recommendedName>
    <domain>
        <recommendedName>
            <fullName evidence="14">Riboflavin kinase</fullName>
            <ecNumber evidence="14">2.7.1.26</ecNumber>
        </recommendedName>
        <alternativeName>
            <fullName evidence="14">Flavokinase</fullName>
        </alternativeName>
    </domain>
    <domain>
        <recommendedName>
            <fullName evidence="14">FMN adenylyltransferase</fullName>
            <ecNumber evidence="14">2.7.7.2</ecNumber>
        </recommendedName>
        <alternativeName>
            <fullName evidence="14">FAD pyrophosphorylase</fullName>
        </alternativeName>
        <alternativeName>
            <fullName evidence="14">FAD synthase</fullName>
        </alternativeName>
    </domain>
</protein>
<dbReference type="Proteomes" id="UP000184295">
    <property type="component" value="Unassembled WGS sequence"/>
</dbReference>
<evidence type="ECO:0000256" key="3">
    <source>
        <dbReference type="ARBA" id="ARBA00022630"/>
    </source>
</evidence>
<dbReference type="EMBL" id="FQUL01000006">
    <property type="protein sequence ID" value="SHE46251.1"/>
    <property type="molecule type" value="Genomic_DNA"/>
</dbReference>